<evidence type="ECO:0000259" key="3">
    <source>
        <dbReference type="SMART" id="SM00470"/>
    </source>
</evidence>
<dbReference type="EMBL" id="FOCT01000013">
    <property type="protein sequence ID" value="SEO18838.1"/>
    <property type="molecule type" value="Genomic_DNA"/>
</dbReference>
<gene>
    <name evidence="4" type="ORF">SAMN05216404_11348</name>
</gene>
<proteinExistence type="inferred from homology"/>
<dbReference type="Gene3D" id="3.90.1530.30">
    <property type="match status" value="1"/>
</dbReference>
<evidence type="ECO:0000313" key="5">
    <source>
        <dbReference type="Proteomes" id="UP000183898"/>
    </source>
</evidence>
<feature type="region of interest" description="Disordered" evidence="2">
    <location>
        <begin position="228"/>
        <end position="269"/>
    </location>
</feature>
<dbReference type="InterPro" id="IPR050336">
    <property type="entry name" value="Chromosome_partition/occlusion"/>
</dbReference>
<accession>A0A1H8MNL0</accession>
<feature type="domain" description="ParB-like N-terminal" evidence="3">
    <location>
        <begin position="29"/>
        <end position="123"/>
    </location>
</feature>
<organism evidence="4 5">
    <name type="scientific">Nitrosospira multiformis</name>
    <dbReference type="NCBI Taxonomy" id="1231"/>
    <lineage>
        <taxon>Bacteria</taxon>
        <taxon>Pseudomonadati</taxon>
        <taxon>Pseudomonadota</taxon>
        <taxon>Betaproteobacteria</taxon>
        <taxon>Nitrosomonadales</taxon>
        <taxon>Nitrosomonadaceae</taxon>
        <taxon>Nitrosospira</taxon>
    </lineage>
</organism>
<dbReference type="NCBIfam" id="TIGR00180">
    <property type="entry name" value="parB_part"/>
    <property type="match status" value="1"/>
</dbReference>
<name>A0A1H8MNL0_9PROT</name>
<dbReference type="InterPro" id="IPR003115">
    <property type="entry name" value="ParB_N"/>
</dbReference>
<dbReference type="GO" id="GO:0005694">
    <property type="term" value="C:chromosome"/>
    <property type="evidence" value="ECO:0007669"/>
    <property type="project" value="TreeGrafter"/>
</dbReference>
<evidence type="ECO:0000313" key="4">
    <source>
        <dbReference type="EMBL" id="SEO18838.1"/>
    </source>
</evidence>
<dbReference type="InterPro" id="IPR036086">
    <property type="entry name" value="ParB/Sulfiredoxin_sf"/>
</dbReference>
<dbReference type="Pfam" id="PF02195">
    <property type="entry name" value="ParB_N"/>
    <property type="match status" value="1"/>
</dbReference>
<dbReference type="RefSeq" id="WP_074748476.1">
    <property type="nucleotide sequence ID" value="NZ_FOCT01000013.1"/>
</dbReference>
<comment type="similarity">
    <text evidence="1">Belongs to the ParB family.</text>
</comment>
<sequence length="353" mass="40059">MSAFGTKISKLSQIQKQGAAASLPGERIEEIDPALIDCLKQLRSEDNPGFTVESLTELANDLERDGQHEPAVLRKNPEHAGRYLMVAGERRWRACKLKGLKLKAVVRDITEEQARRTQRAENIQRENLTQLEIAIALRDDKERLQTLDKVAAEWNKGINWVAERIKFLEVVETGGVASKAVIDRVTADITAVNDLDRLEKTDPAAAESVIEQAKADPNANVRKMVREKLQGAKKNKKEQQQEENSRMREKHRDTKANEKEQQEENSRMRELETADGRINDFHQPELHPDAVSHIAEAAEHSRSICEQMNLLSTLLQQRHDVLDLLGDTLQSVVHAQTELYRICHTLDTLANRK</sequence>
<dbReference type="InterPro" id="IPR042075">
    <property type="entry name" value="KorB_DNA-db"/>
</dbReference>
<dbReference type="GO" id="GO:0007059">
    <property type="term" value="P:chromosome segregation"/>
    <property type="evidence" value="ECO:0007669"/>
    <property type="project" value="TreeGrafter"/>
</dbReference>
<dbReference type="PANTHER" id="PTHR33375">
    <property type="entry name" value="CHROMOSOME-PARTITIONING PROTEIN PARB-RELATED"/>
    <property type="match status" value="1"/>
</dbReference>
<protein>
    <submittedName>
        <fullName evidence="4">ParB family protein</fullName>
    </submittedName>
</protein>
<evidence type="ECO:0000256" key="2">
    <source>
        <dbReference type="SAM" id="MobiDB-lite"/>
    </source>
</evidence>
<dbReference type="SUPFAM" id="SSF110849">
    <property type="entry name" value="ParB/Sulfiredoxin"/>
    <property type="match status" value="1"/>
</dbReference>
<evidence type="ECO:0000256" key="1">
    <source>
        <dbReference type="ARBA" id="ARBA00006295"/>
    </source>
</evidence>
<reference evidence="4 5" key="1">
    <citation type="submission" date="2016-10" db="EMBL/GenBank/DDBJ databases">
        <authorList>
            <person name="de Groot N.N."/>
        </authorList>
    </citation>
    <scope>NUCLEOTIDE SEQUENCE [LARGE SCALE GENOMIC DNA]</scope>
    <source>
        <strain evidence="4 5">Nl18</strain>
    </source>
</reference>
<dbReference type="InterPro" id="IPR004437">
    <property type="entry name" value="ParB/RepB/Spo0J"/>
</dbReference>
<dbReference type="SMART" id="SM00470">
    <property type="entry name" value="ParB"/>
    <property type="match status" value="1"/>
</dbReference>
<dbReference type="GO" id="GO:0003677">
    <property type="term" value="F:DNA binding"/>
    <property type="evidence" value="ECO:0007669"/>
    <property type="project" value="InterPro"/>
</dbReference>
<dbReference type="AlphaFoldDB" id="A0A1H8MNL0"/>
<feature type="compositionally biased region" description="Basic and acidic residues" evidence="2">
    <location>
        <begin position="237"/>
        <end position="269"/>
    </location>
</feature>
<dbReference type="Proteomes" id="UP000183898">
    <property type="component" value="Unassembled WGS sequence"/>
</dbReference>
<dbReference type="Gene3D" id="1.10.10.730">
    <property type="entry name" value="KorB DNA-binding domain"/>
    <property type="match status" value="1"/>
</dbReference>
<dbReference type="PANTHER" id="PTHR33375:SF1">
    <property type="entry name" value="CHROMOSOME-PARTITIONING PROTEIN PARB-RELATED"/>
    <property type="match status" value="1"/>
</dbReference>